<feature type="non-terminal residue" evidence="1">
    <location>
        <position position="53"/>
    </location>
</feature>
<proteinExistence type="predicted"/>
<dbReference type="Proteomes" id="UP001341840">
    <property type="component" value="Unassembled WGS sequence"/>
</dbReference>
<organism evidence="1 2">
    <name type="scientific">Stylosanthes scabra</name>
    <dbReference type="NCBI Taxonomy" id="79078"/>
    <lineage>
        <taxon>Eukaryota</taxon>
        <taxon>Viridiplantae</taxon>
        <taxon>Streptophyta</taxon>
        <taxon>Embryophyta</taxon>
        <taxon>Tracheophyta</taxon>
        <taxon>Spermatophyta</taxon>
        <taxon>Magnoliopsida</taxon>
        <taxon>eudicotyledons</taxon>
        <taxon>Gunneridae</taxon>
        <taxon>Pentapetalae</taxon>
        <taxon>rosids</taxon>
        <taxon>fabids</taxon>
        <taxon>Fabales</taxon>
        <taxon>Fabaceae</taxon>
        <taxon>Papilionoideae</taxon>
        <taxon>50 kb inversion clade</taxon>
        <taxon>dalbergioids sensu lato</taxon>
        <taxon>Dalbergieae</taxon>
        <taxon>Pterocarpus clade</taxon>
        <taxon>Stylosanthes</taxon>
    </lineage>
</organism>
<accession>A0ABU6XWA1</accession>
<keyword evidence="2" id="KW-1185">Reference proteome</keyword>
<protein>
    <submittedName>
        <fullName evidence="1">Uncharacterized protein</fullName>
    </submittedName>
</protein>
<evidence type="ECO:0000313" key="1">
    <source>
        <dbReference type="EMBL" id="MED6202375.1"/>
    </source>
</evidence>
<reference evidence="1 2" key="1">
    <citation type="journal article" date="2023" name="Plants (Basel)">
        <title>Bridging the Gap: Combining Genomics and Transcriptomics Approaches to Understand Stylosanthes scabra, an Orphan Legume from the Brazilian Caatinga.</title>
        <authorList>
            <person name="Ferreira-Neto J.R.C."/>
            <person name="da Silva M.D."/>
            <person name="Binneck E."/>
            <person name="de Melo N.F."/>
            <person name="da Silva R.H."/>
            <person name="de Melo A.L.T.M."/>
            <person name="Pandolfi V."/>
            <person name="Bustamante F.O."/>
            <person name="Brasileiro-Vidal A.C."/>
            <person name="Benko-Iseppon A.M."/>
        </authorList>
    </citation>
    <scope>NUCLEOTIDE SEQUENCE [LARGE SCALE GENOMIC DNA]</scope>
    <source>
        <tissue evidence="1">Leaves</tissue>
    </source>
</reference>
<comment type="caution">
    <text evidence="1">The sequence shown here is derived from an EMBL/GenBank/DDBJ whole genome shotgun (WGS) entry which is preliminary data.</text>
</comment>
<dbReference type="EMBL" id="JASCZI010215116">
    <property type="protein sequence ID" value="MED6202375.1"/>
    <property type="molecule type" value="Genomic_DNA"/>
</dbReference>
<evidence type="ECO:0000313" key="2">
    <source>
        <dbReference type="Proteomes" id="UP001341840"/>
    </source>
</evidence>
<sequence>MPSTHMRGSSTPMRGGLRLDDVRVTHMCGSCVSLLIHHAYAWFSMPMRAKDGL</sequence>
<name>A0ABU6XWA1_9FABA</name>
<gene>
    <name evidence="1" type="ORF">PIB30_104694</name>
</gene>